<keyword evidence="7" id="KW-0057">Aromatic amino acid biosynthesis</keyword>
<dbReference type="CDD" id="cd04724">
    <property type="entry name" value="Tryptophan_synthase_alpha"/>
    <property type="match status" value="1"/>
</dbReference>
<dbReference type="Pfam" id="PF00290">
    <property type="entry name" value="Trp_syntA"/>
    <property type="match status" value="1"/>
</dbReference>
<reference evidence="10" key="1">
    <citation type="submission" date="2018-05" db="EMBL/GenBank/DDBJ databases">
        <authorList>
            <person name="Lanie J.A."/>
            <person name="Ng W.-L."/>
            <person name="Kazmierczak K.M."/>
            <person name="Andrzejewski T.M."/>
            <person name="Davidsen T.M."/>
            <person name="Wayne K.J."/>
            <person name="Tettelin H."/>
            <person name="Glass J.I."/>
            <person name="Rusch D."/>
            <person name="Podicherti R."/>
            <person name="Tsui H.-C.T."/>
            <person name="Winkler M.E."/>
        </authorList>
    </citation>
    <scope>NUCLEOTIDE SEQUENCE</scope>
</reference>
<comment type="pathway">
    <text evidence="2">Amino-acid biosynthesis; L-tryptophan biosynthesis; L-tryptophan from chorismate: step 5/5.</text>
</comment>
<proteinExistence type="inferred from homology"/>
<comment type="function">
    <text evidence="1">The alpha subunit is responsible for the aldol cleavage of indoleglycerol phosphate to indole and glyceraldehyde 3-phosphate.</text>
</comment>
<comment type="subunit">
    <text evidence="3">Tetramer of two alpha and two beta chains.</text>
</comment>
<dbReference type="EC" id="4.2.1.20" evidence="4"/>
<dbReference type="SUPFAM" id="SSF51366">
    <property type="entry name" value="Ribulose-phoshate binding barrel"/>
    <property type="match status" value="1"/>
</dbReference>
<evidence type="ECO:0000256" key="6">
    <source>
        <dbReference type="ARBA" id="ARBA00022822"/>
    </source>
</evidence>
<dbReference type="PANTHER" id="PTHR43406">
    <property type="entry name" value="TRYPTOPHAN SYNTHASE, ALPHA CHAIN"/>
    <property type="match status" value="1"/>
</dbReference>
<dbReference type="PANTHER" id="PTHR43406:SF1">
    <property type="entry name" value="TRYPTOPHAN SYNTHASE ALPHA CHAIN, CHLOROPLASTIC"/>
    <property type="match status" value="1"/>
</dbReference>
<keyword evidence="6" id="KW-0822">Tryptophan biosynthesis</keyword>
<dbReference type="NCBIfam" id="TIGR00262">
    <property type="entry name" value="trpA"/>
    <property type="match status" value="1"/>
</dbReference>
<evidence type="ECO:0000256" key="4">
    <source>
        <dbReference type="ARBA" id="ARBA00012043"/>
    </source>
</evidence>
<evidence type="ECO:0000313" key="10">
    <source>
        <dbReference type="EMBL" id="SVB39133.1"/>
    </source>
</evidence>
<gene>
    <name evidence="10" type="ORF">METZ01_LOCUS191987</name>
</gene>
<dbReference type="InterPro" id="IPR011060">
    <property type="entry name" value="RibuloseP-bd_barrel"/>
</dbReference>
<dbReference type="FunFam" id="3.20.20.70:FF:000037">
    <property type="entry name" value="Tryptophan synthase alpha chain"/>
    <property type="match status" value="1"/>
</dbReference>
<dbReference type="InterPro" id="IPR018204">
    <property type="entry name" value="Trp_synthase_alpha_AS"/>
</dbReference>
<accession>A0A382DNB8</accession>
<dbReference type="InterPro" id="IPR002028">
    <property type="entry name" value="Trp_synthase_suA"/>
</dbReference>
<dbReference type="HAMAP" id="MF_00131">
    <property type="entry name" value="Trp_synth_alpha"/>
    <property type="match status" value="1"/>
</dbReference>
<comment type="catalytic activity">
    <reaction evidence="9">
        <text>(1S,2R)-1-C-(indol-3-yl)glycerol 3-phosphate + L-serine = D-glyceraldehyde 3-phosphate + L-tryptophan + H2O</text>
        <dbReference type="Rhea" id="RHEA:10532"/>
        <dbReference type="ChEBI" id="CHEBI:15377"/>
        <dbReference type="ChEBI" id="CHEBI:33384"/>
        <dbReference type="ChEBI" id="CHEBI:57912"/>
        <dbReference type="ChEBI" id="CHEBI:58866"/>
        <dbReference type="ChEBI" id="CHEBI:59776"/>
        <dbReference type="EC" id="4.2.1.20"/>
    </reaction>
</comment>
<evidence type="ECO:0000256" key="8">
    <source>
        <dbReference type="ARBA" id="ARBA00023239"/>
    </source>
</evidence>
<evidence type="ECO:0000256" key="3">
    <source>
        <dbReference type="ARBA" id="ARBA00011270"/>
    </source>
</evidence>
<dbReference type="AlphaFoldDB" id="A0A382DNB8"/>
<dbReference type="GO" id="GO:0004834">
    <property type="term" value="F:tryptophan synthase activity"/>
    <property type="evidence" value="ECO:0007669"/>
    <property type="project" value="UniProtKB-EC"/>
</dbReference>
<dbReference type="InterPro" id="IPR013785">
    <property type="entry name" value="Aldolase_TIM"/>
</dbReference>
<keyword evidence="5" id="KW-0028">Amino-acid biosynthesis</keyword>
<keyword evidence="8" id="KW-0456">Lyase</keyword>
<sequence length="267" mass="28760">VGNQVENRIDLKLLEVKSENRPALVPYLTVGYPSIKLSAEIALKTLVSGADMLELGIPFSDPIADGPTIQKTGFKALENGVSLSVCMDVLTKVREENNDSPIIFMGYFNPFLQYGLERFMGDASDRGLDGLIIPDLPMEESVVISEQCRKNGIHHIPLLAPTSTKERIKSSCEQAGGFIYCVSLTGVTGARDGLSKGVENLVERIRVHTNLPVLVGFGVSQKKDVEMISKFADGAVVGSAFLDHIANSSEGSEISSAGEFIESISVK</sequence>
<organism evidence="10">
    <name type="scientific">marine metagenome</name>
    <dbReference type="NCBI Taxonomy" id="408172"/>
    <lineage>
        <taxon>unclassified sequences</taxon>
        <taxon>metagenomes</taxon>
        <taxon>ecological metagenomes</taxon>
    </lineage>
</organism>
<evidence type="ECO:0000256" key="1">
    <source>
        <dbReference type="ARBA" id="ARBA00003365"/>
    </source>
</evidence>
<dbReference type="EMBL" id="UINC01039938">
    <property type="protein sequence ID" value="SVB39133.1"/>
    <property type="molecule type" value="Genomic_DNA"/>
</dbReference>
<protein>
    <recommendedName>
        <fullName evidence="4">tryptophan synthase</fullName>
        <ecNumber evidence="4">4.2.1.20</ecNumber>
    </recommendedName>
</protein>
<evidence type="ECO:0000256" key="7">
    <source>
        <dbReference type="ARBA" id="ARBA00023141"/>
    </source>
</evidence>
<evidence type="ECO:0000256" key="5">
    <source>
        <dbReference type="ARBA" id="ARBA00022605"/>
    </source>
</evidence>
<name>A0A382DNB8_9ZZZZ</name>
<dbReference type="PROSITE" id="PS00167">
    <property type="entry name" value="TRP_SYNTHASE_ALPHA"/>
    <property type="match status" value="1"/>
</dbReference>
<dbReference type="UniPathway" id="UPA00035">
    <property type="reaction ID" value="UER00044"/>
</dbReference>
<feature type="non-terminal residue" evidence="10">
    <location>
        <position position="1"/>
    </location>
</feature>
<evidence type="ECO:0000256" key="9">
    <source>
        <dbReference type="ARBA" id="ARBA00049047"/>
    </source>
</evidence>
<dbReference type="Gene3D" id="3.20.20.70">
    <property type="entry name" value="Aldolase class I"/>
    <property type="match status" value="1"/>
</dbReference>
<dbReference type="GO" id="GO:0005829">
    <property type="term" value="C:cytosol"/>
    <property type="evidence" value="ECO:0007669"/>
    <property type="project" value="TreeGrafter"/>
</dbReference>
<evidence type="ECO:0000256" key="2">
    <source>
        <dbReference type="ARBA" id="ARBA00004733"/>
    </source>
</evidence>